<reference evidence="2 3" key="1">
    <citation type="submission" date="2021-04" db="EMBL/GenBank/DDBJ databases">
        <title>Determining the burden of carbapenem-resistant Enterobacterales from a tertiary public heath setting in Bangladesh: a clinical, epidemiological, and molecular study.</title>
        <authorList>
            <person name="Farzana R."/>
            <person name="Walsh T.R."/>
        </authorList>
    </citation>
    <scope>NUCLEOTIDE SEQUENCE [LARGE SCALE GENOMIC DNA]</scope>
    <source>
        <strain evidence="3">dmpro_s316</strain>
        <strain evidence="2">Dmpro_s316</strain>
    </source>
</reference>
<accession>A0AAI9HXD6</accession>
<evidence type="ECO:0000313" key="3">
    <source>
        <dbReference type="Proteomes" id="UP001495779"/>
    </source>
</evidence>
<gene>
    <name evidence="1" type="ORF">JRA39_000606</name>
    <name evidence="2" type="ORF">KDV35_06130</name>
</gene>
<name>A0AAI9HXD6_PROST</name>
<dbReference type="Pfam" id="PF08748">
    <property type="entry name" value="Phage_TAC_4"/>
    <property type="match status" value="1"/>
</dbReference>
<evidence type="ECO:0000313" key="1">
    <source>
        <dbReference type="EMBL" id="EMP9431598.1"/>
    </source>
</evidence>
<evidence type="ECO:0000313" key="2">
    <source>
        <dbReference type="EMBL" id="MER5076445.1"/>
    </source>
</evidence>
<dbReference type="Proteomes" id="UP001495779">
    <property type="component" value="Unassembled WGS sequence"/>
</dbReference>
<sequence length="101" mass="11663">MPKFTLIPEPRFKADVKIPVAGKEKPEIVTFTFNHMPMSKLEELKDEKVDDFFKKIIADWAIEEPYNEDNLNLLFDNYPAAAGAITTAYYHELLGNREKNS</sequence>
<proteinExistence type="predicted"/>
<organism evidence="1">
    <name type="scientific">Providencia stuartii</name>
    <dbReference type="NCBI Taxonomy" id="588"/>
    <lineage>
        <taxon>Bacteria</taxon>
        <taxon>Pseudomonadati</taxon>
        <taxon>Pseudomonadota</taxon>
        <taxon>Gammaproteobacteria</taxon>
        <taxon>Enterobacterales</taxon>
        <taxon>Morganellaceae</taxon>
        <taxon>Providencia</taxon>
    </lineage>
</organism>
<dbReference type="AlphaFoldDB" id="A0AAI9HXD6"/>
<comment type="caution">
    <text evidence="1">The sequence shown here is derived from an EMBL/GenBank/DDBJ whole genome shotgun (WGS) entry which is preliminary data.</text>
</comment>
<dbReference type="EMBL" id="AAZDVE040000003">
    <property type="protein sequence ID" value="EMP9431598.1"/>
    <property type="molecule type" value="Genomic_DNA"/>
</dbReference>
<dbReference type="EMBL" id="JAGSRH010000007">
    <property type="protein sequence ID" value="MER5076445.1"/>
    <property type="molecule type" value="Genomic_DNA"/>
</dbReference>
<evidence type="ECO:0008006" key="4">
    <source>
        <dbReference type="Google" id="ProtNLM"/>
    </source>
</evidence>
<dbReference type="RefSeq" id="WP_060561429.1">
    <property type="nucleotide sequence ID" value="NZ_CP017054.1"/>
</dbReference>
<dbReference type="KEGG" id="psta:BGK56_04485"/>
<protein>
    <recommendedName>
        <fullName evidence="4">Phage protein</fullName>
    </recommendedName>
</protein>
<reference evidence="1" key="2">
    <citation type="submission" date="2024-02" db="EMBL/GenBank/DDBJ databases">
        <authorList>
            <consortium name="Clinical and Environmental Microbiology Branch: Whole genome sequencing antimicrobial resistance pathogens in the healthcare setting"/>
        </authorList>
    </citation>
    <scope>NUCLEOTIDE SEQUENCE</scope>
    <source>
        <strain evidence="1">2020GO-00142</strain>
    </source>
</reference>
<dbReference type="InterPro" id="IPR014859">
    <property type="entry name" value="Phage_TAC_4"/>
</dbReference>